<evidence type="ECO:0000256" key="1">
    <source>
        <dbReference type="SAM" id="Phobius"/>
    </source>
</evidence>
<dbReference type="Proteomes" id="UP001515480">
    <property type="component" value="Unassembled WGS sequence"/>
</dbReference>
<evidence type="ECO:0000313" key="3">
    <source>
        <dbReference type="Proteomes" id="UP001515480"/>
    </source>
</evidence>
<reference evidence="2 3" key="1">
    <citation type="journal article" date="2024" name="Science">
        <title>Giant polyketide synthase enzymes in the biosynthesis of giant marine polyether toxins.</title>
        <authorList>
            <person name="Fallon T.R."/>
            <person name="Shende V.V."/>
            <person name="Wierzbicki I.H."/>
            <person name="Pendleton A.L."/>
            <person name="Watervoot N.F."/>
            <person name="Auber R.P."/>
            <person name="Gonzalez D.J."/>
            <person name="Wisecaver J.H."/>
            <person name="Moore B.S."/>
        </authorList>
    </citation>
    <scope>NUCLEOTIDE SEQUENCE [LARGE SCALE GENOMIC DNA]</scope>
    <source>
        <strain evidence="2 3">12B1</strain>
    </source>
</reference>
<comment type="caution">
    <text evidence="2">The sequence shown here is derived from an EMBL/GenBank/DDBJ whole genome shotgun (WGS) entry which is preliminary data.</text>
</comment>
<keyword evidence="1" id="KW-0812">Transmembrane</keyword>
<sequence>MRKIGRDHEMIDSPLRGAKRGAGSDQDAGGGVGELLDDFSSLLDTECRLIAAVIMVAVSTSYGIGCILVIALSPSPVSIWWKVTLGVCITVLLVTTIYLIEPRPSHWLPTVGQIEHLFWSASISEQWLRVKRWWRWRKKYASRTKLNV</sequence>
<accession>A0AB34JNJ2</accession>
<keyword evidence="1" id="KW-0472">Membrane</keyword>
<gene>
    <name evidence="2" type="ORF">AB1Y20_017492</name>
</gene>
<keyword evidence="1" id="KW-1133">Transmembrane helix</keyword>
<proteinExistence type="predicted"/>
<keyword evidence="3" id="KW-1185">Reference proteome</keyword>
<feature type="transmembrane region" description="Helical" evidence="1">
    <location>
        <begin position="79"/>
        <end position="100"/>
    </location>
</feature>
<organism evidence="2 3">
    <name type="scientific">Prymnesium parvum</name>
    <name type="common">Toxic golden alga</name>
    <dbReference type="NCBI Taxonomy" id="97485"/>
    <lineage>
        <taxon>Eukaryota</taxon>
        <taxon>Haptista</taxon>
        <taxon>Haptophyta</taxon>
        <taxon>Prymnesiophyceae</taxon>
        <taxon>Prymnesiales</taxon>
        <taxon>Prymnesiaceae</taxon>
        <taxon>Prymnesium</taxon>
    </lineage>
</organism>
<protein>
    <submittedName>
        <fullName evidence="2">Uncharacterized protein</fullName>
    </submittedName>
</protein>
<feature type="transmembrane region" description="Helical" evidence="1">
    <location>
        <begin position="49"/>
        <end position="73"/>
    </location>
</feature>
<evidence type="ECO:0000313" key="2">
    <source>
        <dbReference type="EMBL" id="KAL1522505.1"/>
    </source>
</evidence>
<dbReference type="AlphaFoldDB" id="A0AB34JNJ2"/>
<dbReference type="EMBL" id="JBGBPQ010000006">
    <property type="protein sequence ID" value="KAL1522505.1"/>
    <property type="molecule type" value="Genomic_DNA"/>
</dbReference>
<name>A0AB34JNJ2_PRYPA</name>